<dbReference type="AlphaFoldDB" id="A0A165NQA7"/>
<dbReference type="SUPFAM" id="SSF81383">
    <property type="entry name" value="F-box domain"/>
    <property type="match status" value="1"/>
</dbReference>
<dbReference type="EMBL" id="KV429078">
    <property type="protein sequence ID" value="KZT67240.1"/>
    <property type="molecule type" value="Genomic_DNA"/>
</dbReference>
<evidence type="ECO:0000313" key="3">
    <source>
        <dbReference type="Proteomes" id="UP000076727"/>
    </source>
</evidence>
<organism evidence="2 3">
    <name type="scientific">Daedalea quercina L-15889</name>
    <dbReference type="NCBI Taxonomy" id="1314783"/>
    <lineage>
        <taxon>Eukaryota</taxon>
        <taxon>Fungi</taxon>
        <taxon>Dikarya</taxon>
        <taxon>Basidiomycota</taxon>
        <taxon>Agaricomycotina</taxon>
        <taxon>Agaricomycetes</taxon>
        <taxon>Polyporales</taxon>
        <taxon>Fomitopsis</taxon>
    </lineage>
</organism>
<dbReference type="InterPro" id="IPR036047">
    <property type="entry name" value="F-box-like_dom_sf"/>
</dbReference>
<dbReference type="CDD" id="cd09917">
    <property type="entry name" value="F-box_SF"/>
    <property type="match status" value="1"/>
</dbReference>
<dbReference type="InterPro" id="IPR032675">
    <property type="entry name" value="LRR_dom_sf"/>
</dbReference>
<keyword evidence="3" id="KW-1185">Reference proteome</keyword>
<feature type="region of interest" description="Disordered" evidence="1">
    <location>
        <begin position="1"/>
        <end position="23"/>
    </location>
</feature>
<sequence length="393" mass="44045">MYRRSELGTAPQSDREGACEGNNGIERLPQELWDNILSRFDGDRITLKACSLTCSAWADTARKLRWRNLSVPGGPWRPEIPSRLRSFLAEEPDIAGLVSTMRVALPIKELPWAATFANLTELQLKPIAHDAHDPADTAIGGLRLSNITTLVLSWYDPPSAASFVKLLACFPRLSVLKVHGCDPESLKLERLQRETLPSTPLSLLRLRKLVFDSSGLVQALPLITRSAGASLESVKLRVLTIPVSRLPDVLDFSRNLQLAEVEFIISCWPHCHAWGACLATALSQINTSHTNLTRFILSPRNPPGGWVEPNQALGRELCRVLDDLPNVTLTIRMWEIRPNYGADEMRRDLESHFQRNFPGLIAHPQRLRFTGEFRSVDAEPGKERRKPQDVPLI</sequence>
<gene>
    <name evidence="2" type="ORF">DAEQUDRAFT_758250</name>
</gene>
<name>A0A165NQA7_9APHY</name>
<protein>
    <recommendedName>
        <fullName evidence="4">F-box domain-containing protein</fullName>
    </recommendedName>
</protein>
<dbReference type="Proteomes" id="UP000076727">
    <property type="component" value="Unassembled WGS sequence"/>
</dbReference>
<proteinExistence type="predicted"/>
<dbReference type="Gene3D" id="3.80.10.10">
    <property type="entry name" value="Ribonuclease Inhibitor"/>
    <property type="match status" value="1"/>
</dbReference>
<reference evidence="2 3" key="1">
    <citation type="journal article" date="2016" name="Mol. Biol. Evol.">
        <title>Comparative Genomics of Early-Diverging Mushroom-Forming Fungi Provides Insights into the Origins of Lignocellulose Decay Capabilities.</title>
        <authorList>
            <person name="Nagy L.G."/>
            <person name="Riley R."/>
            <person name="Tritt A."/>
            <person name="Adam C."/>
            <person name="Daum C."/>
            <person name="Floudas D."/>
            <person name="Sun H."/>
            <person name="Yadav J.S."/>
            <person name="Pangilinan J."/>
            <person name="Larsson K.H."/>
            <person name="Matsuura K."/>
            <person name="Barry K."/>
            <person name="Labutti K."/>
            <person name="Kuo R."/>
            <person name="Ohm R.A."/>
            <person name="Bhattacharya S.S."/>
            <person name="Shirouzu T."/>
            <person name="Yoshinaga Y."/>
            <person name="Martin F.M."/>
            <person name="Grigoriev I.V."/>
            <person name="Hibbett D.S."/>
        </authorList>
    </citation>
    <scope>NUCLEOTIDE SEQUENCE [LARGE SCALE GENOMIC DNA]</scope>
    <source>
        <strain evidence="2 3">L-15889</strain>
    </source>
</reference>
<accession>A0A165NQA7</accession>
<evidence type="ECO:0000256" key="1">
    <source>
        <dbReference type="SAM" id="MobiDB-lite"/>
    </source>
</evidence>
<dbReference type="OrthoDB" id="2788229at2759"/>
<evidence type="ECO:0000313" key="2">
    <source>
        <dbReference type="EMBL" id="KZT67240.1"/>
    </source>
</evidence>
<feature type="region of interest" description="Disordered" evidence="1">
    <location>
        <begin position="372"/>
        <end position="393"/>
    </location>
</feature>
<evidence type="ECO:0008006" key="4">
    <source>
        <dbReference type="Google" id="ProtNLM"/>
    </source>
</evidence>